<dbReference type="EMBL" id="CADEPI010000616">
    <property type="protein sequence ID" value="CAB3387725.1"/>
    <property type="molecule type" value="Genomic_DNA"/>
</dbReference>
<name>A0A8S1E638_9INSE</name>
<gene>
    <name evidence="1" type="ORF">CLODIP_2_CD01650</name>
</gene>
<accession>A0A8S1E638</accession>
<evidence type="ECO:0000313" key="1">
    <source>
        <dbReference type="EMBL" id="CAB3387725.1"/>
    </source>
</evidence>
<dbReference type="AlphaFoldDB" id="A0A8S1E638"/>
<evidence type="ECO:0000313" key="2">
    <source>
        <dbReference type="Proteomes" id="UP000494165"/>
    </source>
</evidence>
<keyword evidence="2" id="KW-1185">Reference proteome</keyword>
<reference evidence="1 2" key="1">
    <citation type="submission" date="2020-04" db="EMBL/GenBank/DDBJ databases">
        <authorList>
            <person name="Alioto T."/>
            <person name="Alioto T."/>
            <person name="Gomez Garrido J."/>
        </authorList>
    </citation>
    <scope>NUCLEOTIDE SEQUENCE [LARGE SCALE GENOMIC DNA]</scope>
</reference>
<organism evidence="1 2">
    <name type="scientific">Cloeon dipterum</name>
    <dbReference type="NCBI Taxonomy" id="197152"/>
    <lineage>
        <taxon>Eukaryota</taxon>
        <taxon>Metazoa</taxon>
        <taxon>Ecdysozoa</taxon>
        <taxon>Arthropoda</taxon>
        <taxon>Hexapoda</taxon>
        <taxon>Insecta</taxon>
        <taxon>Pterygota</taxon>
        <taxon>Palaeoptera</taxon>
        <taxon>Ephemeroptera</taxon>
        <taxon>Pisciforma</taxon>
        <taxon>Baetidae</taxon>
        <taxon>Cloeon</taxon>
    </lineage>
</organism>
<comment type="caution">
    <text evidence="1">The sequence shown here is derived from an EMBL/GenBank/DDBJ whole genome shotgun (WGS) entry which is preliminary data.</text>
</comment>
<dbReference type="Proteomes" id="UP000494165">
    <property type="component" value="Unassembled WGS sequence"/>
</dbReference>
<protein>
    <submittedName>
        <fullName evidence="1">Uncharacterized protein</fullName>
    </submittedName>
</protein>
<sequence length="98" mass="10968">MTAVTPLLAGKLDALADIAGFYPALDISLQFGPPEICCNAMRSLLHAKVATDKRVVTELENNFPHVVRLVSCMLDCFVRCWLTLRSLWSIWRLCWACG</sequence>
<proteinExistence type="predicted"/>